<evidence type="ECO:0000256" key="1">
    <source>
        <dbReference type="ARBA" id="ARBA00001917"/>
    </source>
</evidence>
<dbReference type="OrthoDB" id="9801479at2"/>
<feature type="domain" description="Flavodoxin-like" evidence="5">
    <location>
        <begin position="4"/>
        <end position="187"/>
    </location>
</feature>
<comment type="similarity">
    <text evidence="2">Belongs to the WrbA family.</text>
</comment>
<dbReference type="Gene3D" id="3.40.50.360">
    <property type="match status" value="1"/>
</dbReference>
<dbReference type="InterPro" id="IPR005025">
    <property type="entry name" value="FMN_Rdtase-like_dom"/>
</dbReference>
<dbReference type="SUPFAM" id="SSF52218">
    <property type="entry name" value="Flavoproteins"/>
    <property type="match status" value="1"/>
</dbReference>
<dbReference type="RefSeq" id="WP_008844354.1">
    <property type="nucleotide sequence ID" value="NZ_BAEN01000038.1"/>
</dbReference>
<dbReference type="EMBL" id="BAEN01000038">
    <property type="protein sequence ID" value="GAC14538.1"/>
    <property type="molecule type" value="Genomic_DNA"/>
</dbReference>
<dbReference type="Pfam" id="PF03358">
    <property type="entry name" value="FMN_red"/>
    <property type="match status" value="1"/>
</dbReference>
<evidence type="ECO:0000313" key="6">
    <source>
        <dbReference type="EMBL" id="GAC14538.1"/>
    </source>
</evidence>
<dbReference type="PROSITE" id="PS50902">
    <property type="entry name" value="FLAVODOXIN_LIKE"/>
    <property type="match status" value="1"/>
</dbReference>
<dbReference type="PROSITE" id="PS00201">
    <property type="entry name" value="FLAVODOXIN"/>
    <property type="match status" value="1"/>
</dbReference>
<dbReference type="InterPro" id="IPR029039">
    <property type="entry name" value="Flavoprotein-like_sf"/>
</dbReference>
<dbReference type="NCBIfam" id="NF002999">
    <property type="entry name" value="PRK03767.1"/>
    <property type="match status" value="1"/>
</dbReference>
<dbReference type="GO" id="GO:0009055">
    <property type="term" value="F:electron transfer activity"/>
    <property type="evidence" value="ECO:0007669"/>
    <property type="project" value="InterPro"/>
</dbReference>
<evidence type="ECO:0000313" key="7">
    <source>
        <dbReference type="Proteomes" id="UP000006334"/>
    </source>
</evidence>
<dbReference type="InterPro" id="IPR001226">
    <property type="entry name" value="Flavodoxin_CS"/>
</dbReference>
<gene>
    <name evidence="6" type="primary">wrbA</name>
    <name evidence="6" type="ORF">GLIP_1910</name>
</gene>
<dbReference type="FunFam" id="3.40.50.360:FF:000001">
    <property type="entry name" value="NAD(P)H dehydrogenase (Quinone) FQR1-like"/>
    <property type="match status" value="1"/>
</dbReference>
<dbReference type="InterPro" id="IPR010089">
    <property type="entry name" value="Flavoprotein_WrbA-like"/>
</dbReference>
<keyword evidence="4" id="KW-0288">FMN</keyword>
<evidence type="ECO:0000256" key="3">
    <source>
        <dbReference type="ARBA" id="ARBA00022630"/>
    </source>
</evidence>
<comment type="caution">
    <text evidence="6">The sequence shown here is derived from an EMBL/GenBank/DDBJ whole genome shotgun (WGS) entry which is preliminary data.</text>
</comment>
<evidence type="ECO:0000256" key="4">
    <source>
        <dbReference type="ARBA" id="ARBA00022643"/>
    </source>
</evidence>
<reference evidence="6 7" key="1">
    <citation type="journal article" date="2017" name="Antonie Van Leeuwenhoek">
        <title>Rhizobium rhizosphaerae sp. nov., a novel species isolated from rice rhizosphere.</title>
        <authorList>
            <person name="Zhao J.J."/>
            <person name="Zhang J."/>
            <person name="Zhang R.J."/>
            <person name="Zhang C.W."/>
            <person name="Yin H.Q."/>
            <person name="Zhang X.X."/>
        </authorList>
    </citation>
    <scope>NUCLEOTIDE SEQUENCE [LARGE SCALE GENOMIC DNA]</scope>
    <source>
        <strain evidence="6 7">E3</strain>
    </source>
</reference>
<organism evidence="6 7">
    <name type="scientific">Aliiglaciecola lipolytica E3</name>
    <dbReference type="NCBI Taxonomy" id="1127673"/>
    <lineage>
        <taxon>Bacteria</taxon>
        <taxon>Pseudomonadati</taxon>
        <taxon>Pseudomonadota</taxon>
        <taxon>Gammaproteobacteria</taxon>
        <taxon>Alteromonadales</taxon>
        <taxon>Alteromonadaceae</taxon>
        <taxon>Aliiglaciecola</taxon>
    </lineage>
</organism>
<dbReference type="AlphaFoldDB" id="K6YD17"/>
<evidence type="ECO:0000256" key="2">
    <source>
        <dbReference type="ARBA" id="ARBA00006961"/>
    </source>
</evidence>
<accession>K6YD17</accession>
<dbReference type="GO" id="GO:0016020">
    <property type="term" value="C:membrane"/>
    <property type="evidence" value="ECO:0007669"/>
    <property type="project" value="TreeGrafter"/>
</dbReference>
<dbReference type="NCBIfam" id="TIGR01755">
    <property type="entry name" value="flav_wrbA"/>
    <property type="match status" value="1"/>
</dbReference>
<keyword evidence="7" id="KW-1185">Reference proteome</keyword>
<dbReference type="PANTHER" id="PTHR30546:SF23">
    <property type="entry name" value="FLAVOPROTEIN-LIKE PROTEIN YCP4-RELATED"/>
    <property type="match status" value="1"/>
</dbReference>
<dbReference type="InterPro" id="IPR008254">
    <property type="entry name" value="Flavodoxin/NO_synth"/>
</dbReference>
<sequence>MGPILVLYYSLHGATRNLANKIALGAQMQGAEVIIRTVPSISDGMGFKQSDIPESGDPYVTLDELANCSGLALGSPTRFGNMSAAMKYFWDSTSAIWLSANLSGKPGCVFSSSSSMHGGQESTLLTMMLPLLHHGMVVSGLPYSEPELHSTQTGGTPYGVTHVNLNNQSSLSQDEQALCIAQGKRLAMLAQKLGQK</sequence>
<evidence type="ECO:0000259" key="5">
    <source>
        <dbReference type="PROSITE" id="PS50902"/>
    </source>
</evidence>
<dbReference type="GO" id="GO:0003955">
    <property type="term" value="F:NAD(P)H dehydrogenase (quinone) activity"/>
    <property type="evidence" value="ECO:0007669"/>
    <property type="project" value="InterPro"/>
</dbReference>
<dbReference type="Proteomes" id="UP000006334">
    <property type="component" value="Unassembled WGS sequence"/>
</dbReference>
<dbReference type="PANTHER" id="PTHR30546">
    <property type="entry name" value="FLAVODOXIN-RELATED PROTEIN WRBA-RELATED"/>
    <property type="match status" value="1"/>
</dbReference>
<comment type="cofactor">
    <cofactor evidence="1">
        <name>FMN</name>
        <dbReference type="ChEBI" id="CHEBI:58210"/>
    </cofactor>
</comment>
<proteinExistence type="inferred from homology"/>
<protein>
    <submittedName>
        <fullName evidence="6">Trp repressor binding protein</fullName>
    </submittedName>
</protein>
<dbReference type="GO" id="GO:0010181">
    <property type="term" value="F:FMN binding"/>
    <property type="evidence" value="ECO:0007669"/>
    <property type="project" value="InterPro"/>
</dbReference>
<dbReference type="eggNOG" id="COG0655">
    <property type="taxonomic scope" value="Bacteria"/>
</dbReference>
<keyword evidence="3" id="KW-0285">Flavoprotein</keyword>
<name>K6YD17_9ALTE</name>
<dbReference type="STRING" id="1127673.GLIP_1910"/>